<gene>
    <name evidence="2" type="ORF">PPNO1_LOCUS8429</name>
</gene>
<evidence type="ECO:0000313" key="3">
    <source>
        <dbReference type="Proteomes" id="UP000838763"/>
    </source>
</evidence>
<reference evidence="2" key="1">
    <citation type="submission" date="2022-11" db="EMBL/GenBank/DDBJ databases">
        <authorList>
            <person name="Scott C."/>
            <person name="Bruce N."/>
        </authorList>
    </citation>
    <scope>NUCLEOTIDE SEQUENCE</scope>
</reference>
<protein>
    <recommendedName>
        <fullName evidence="1">Tyrosinase copper-binding domain-containing protein</fullName>
    </recommendedName>
</protein>
<proteinExistence type="predicted"/>
<dbReference type="InterPro" id="IPR002227">
    <property type="entry name" value="Tyrosinase_Cu-bd"/>
</dbReference>
<dbReference type="Pfam" id="PF00264">
    <property type="entry name" value="Tyrosinase"/>
    <property type="match status" value="1"/>
</dbReference>
<dbReference type="GO" id="GO:0016491">
    <property type="term" value="F:oxidoreductase activity"/>
    <property type="evidence" value="ECO:0007669"/>
    <property type="project" value="InterPro"/>
</dbReference>
<evidence type="ECO:0000259" key="1">
    <source>
        <dbReference type="Pfam" id="PF00264"/>
    </source>
</evidence>
<dbReference type="AlphaFoldDB" id="A0A9P1HAC4"/>
<sequence length="294" mass="31877">MSHTLWTLLIQHTGDPSGVGHTLSNSEKRAYLDAEVCLLGKAPKFGFEGAKNRFEELQAAHQVQAYLIHGVCGYQGAQPYWDETRDAGRVSESEILDPDTGFGGDGVGERGCIADGPFAGYINSIGPGYRITDRCITRFVNNTRSLMASPRFTDRCQGMNRYVDVWPCLEGNPHNSGHGAISGLDGSEATIPADGPILIFPGDGGNIDWDEIDWEKIGFPASAVEMEARSSCRPALTFPEALEPPEDAEPQEPRGDPGDVTTLNHVLKMFGLVPDALIRDVMDIAGGTLCYEYV</sequence>
<keyword evidence="3" id="KW-1185">Reference proteome</keyword>
<dbReference type="SUPFAM" id="SSF48056">
    <property type="entry name" value="Di-copper centre-containing domain"/>
    <property type="match status" value="1"/>
</dbReference>
<organism evidence="2 3">
    <name type="scientific">Parascedosporium putredinis</name>
    <dbReference type="NCBI Taxonomy" id="1442378"/>
    <lineage>
        <taxon>Eukaryota</taxon>
        <taxon>Fungi</taxon>
        <taxon>Dikarya</taxon>
        <taxon>Ascomycota</taxon>
        <taxon>Pezizomycotina</taxon>
        <taxon>Sordariomycetes</taxon>
        <taxon>Hypocreomycetidae</taxon>
        <taxon>Microascales</taxon>
        <taxon>Microascaceae</taxon>
        <taxon>Parascedosporium</taxon>
    </lineage>
</organism>
<name>A0A9P1HAC4_9PEZI</name>
<dbReference type="Gene3D" id="1.10.1280.10">
    <property type="entry name" value="Di-copper center containing domain from catechol oxidase"/>
    <property type="match status" value="1"/>
</dbReference>
<feature type="domain" description="Tyrosinase copper-binding" evidence="1">
    <location>
        <begin position="69"/>
        <end position="190"/>
    </location>
</feature>
<dbReference type="Proteomes" id="UP000838763">
    <property type="component" value="Unassembled WGS sequence"/>
</dbReference>
<dbReference type="InterPro" id="IPR008922">
    <property type="entry name" value="Di-copper_centre_dom_sf"/>
</dbReference>
<accession>A0A9P1HAC4</accession>
<dbReference type="OrthoDB" id="6132182at2759"/>
<comment type="caution">
    <text evidence="2">The sequence shown here is derived from an EMBL/GenBank/DDBJ whole genome shotgun (WGS) entry which is preliminary data.</text>
</comment>
<evidence type="ECO:0000313" key="2">
    <source>
        <dbReference type="EMBL" id="CAI4218856.1"/>
    </source>
</evidence>
<dbReference type="EMBL" id="CALLCH030000018">
    <property type="protein sequence ID" value="CAI4218856.1"/>
    <property type="molecule type" value="Genomic_DNA"/>
</dbReference>